<evidence type="ECO:0000256" key="1">
    <source>
        <dbReference type="SAM" id="MobiDB-lite"/>
    </source>
</evidence>
<name>A0A0K8S6T6_LYGHE</name>
<sequence length="123" mass="14308">MCLYEDTAFEALDETLLEGFFEELKRRYIKCHGAQLVERPQPDKSSKKKSKIKRKSKTANKRRSMSHGERQSRPSVKSFRSLRTAPGSPYVSDGELGKKNLETMKLMTKFIEYEAQRVEVNNF</sequence>
<feature type="region of interest" description="Disordered" evidence="1">
    <location>
        <begin position="35"/>
        <end position="97"/>
    </location>
</feature>
<feature type="compositionally biased region" description="Basic residues" evidence="1">
    <location>
        <begin position="46"/>
        <end position="65"/>
    </location>
</feature>
<dbReference type="EMBL" id="GBRD01016938">
    <property type="protein sequence ID" value="JAG48889.1"/>
    <property type="molecule type" value="Transcribed_RNA"/>
</dbReference>
<reference evidence="2" key="1">
    <citation type="submission" date="2014-09" db="EMBL/GenBank/DDBJ databases">
        <authorList>
            <person name="Magalhaes I.L.F."/>
            <person name="Oliveira U."/>
            <person name="Santos F.R."/>
            <person name="Vidigal T.H.D.A."/>
            <person name="Brescovit A.D."/>
            <person name="Santos A.J."/>
        </authorList>
    </citation>
    <scope>NUCLEOTIDE SEQUENCE</scope>
</reference>
<organism evidence="2">
    <name type="scientific">Lygus hesperus</name>
    <name type="common">Western plant bug</name>
    <dbReference type="NCBI Taxonomy" id="30085"/>
    <lineage>
        <taxon>Eukaryota</taxon>
        <taxon>Metazoa</taxon>
        <taxon>Ecdysozoa</taxon>
        <taxon>Arthropoda</taxon>
        <taxon>Hexapoda</taxon>
        <taxon>Insecta</taxon>
        <taxon>Pterygota</taxon>
        <taxon>Neoptera</taxon>
        <taxon>Paraneoptera</taxon>
        <taxon>Hemiptera</taxon>
        <taxon>Heteroptera</taxon>
        <taxon>Panheteroptera</taxon>
        <taxon>Cimicomorpha</taxon>
        <taxon>Miridae</taxon>
        <taxon>Mirini</taxon>
        <taxon>Lygus</taxon>
    </lineage>
</organism>
<evidence type="ECO:0000313" key="2">
    <source>
        <dbReference type="EMBL" id="JAG48889.1"/>
    </source>
</evidence>
<accession>A0A0K8S6T6</accession>
<dbReference type="AlphaFoldDB" id="A0A0K8S6T6"/>
<feature type="non-terminal residue" evidence="2">
    <location>
        <position position="123"/>
    </location>
</feature>
<protein>
    <submittedName>
        <fullName evidence="2">Uncharacterized protein</fullName>
    </submittedName>
</protein>
<proteinExistence type="predicted"/>